<feature type="transmembrane region" description="Helical" evidence="2">
    <location>
        <begin position="81"/>
        <end position="99"/>
    </location>
</feature>
<keyword evidence="5" id="KW-1185">Reference proteome</keyword>
<evidence type="ECO:0000256" key="2">
    <source>
        <dbReference type="SAM" id="Phobius"/>
    </source>
</evidence>
<evidence type="ECO:0000259" key="3">
    <source>
        <dbReference type="Pfam" id="PF20151"/>
    </source>
</evidence>
<evidence type="ECO:0000313" key="5">
    <source>
        <dbReference type="Proteomes" id="UP000077266"/>
    </source>
</evidence>
<dbReference type="EMBL" id="KV426655">
    <property type="protein sequence ID" value="KZV79236.1"/>
    <property type="molecule type" value="Genomic_DNA"/>
</dbReference>
<dbReference type="AlphaFoldDB" id="A0A166NJR7"/>
<feature type="region of interest" description="Disordered" evidence="1">
    <location>
        <begin position="292"/>
        <end position="314"/>
    </location>
</feature>
<evidence type="ECO:0000256" key="1">
    <source>
        <dbReference type="SAM" id="MobiDB-lite"/>
    </source>
</evidence>
<dbReference type="InParanoid" id="A0A166NJR7"/>
<dbReference type="Proteomes" id="UP000077266">
    <property type="component" value="Unassembled WGS sequence"/>
</dbReference>
<dbReference type="Pfam" id="PF20151">
    <property type="entry name" value="DUF6533"/>
    <property type="match status" value="1"/>
</dbReference>
<feature type="transmembrane region" description="Helical" evidence="2">
    <location>
        <begin position="40"/>
        <end position="60"/>
    </location>
</feature>
<protein>
    <recommendedName>
        <fullName evidence="3">DUF6533 domain-containing protein</fullName>
    </recommendedName>
</protein>
<feature type="domain" description="DUF6533" evidence="3">
    <location>
        <begin position="9"/>
        <end position="54"/>
    </location>
</feature>
<proteinExistence type="predicted"/>
<evidence type="ECO:0000313" key="4">
    <source>
        <dbReference type="EMBL" id="KZV79236.1"/>
    </source>
</evidence>
<keyword evidence="2" id="KW-0812">Transmembrane</keyword>
<gene>
    <name evidence="4" type="ORF">EXIGLDRAFT_707419</name>
</gene>
<dbReference type="InterPro" id="IPR045340">
    <property type="entry name" value="DUF6533"/>
</dbReference>
<keyword evidence="2" id="KW-1133">Transmembrane helix</keyword>
<feature type="transmembrane region" description="Helical" evidence="2">
    <location>
        <begin position="181"/>
        <end position="205"/>
    </location>
</feature>
<feature type="transmembrane region" description="Helical" evidence="2">
    <location>
        <begin position="111"/>
        <end position="134"/>
    </location>
</feature>
<organism evidence="4 5">
    <name type="scientific">Exidia glandulosa HHB12029</name>
    <dbReference type="NCBI Taxonomy" id="1314781"/>
    <lineage>
        <taxon>Eukaryota</taxon>
        <taxon>Fungi</taxon>
        <taxon>Dikarya</taxon>
        <taxon>Basidiomycota</taxon>
        <taxon>Agaricomycotina</taxon>
        <taxon>Agaricomycetes</taxon>
        <taxon>Auriculariales</taxon>
        <taxon>Exidiaceae</taxon>
        <taxon>Exidia</taxon>
    </lineage>
</organism>
<sequence>MTVMYPITYVKVTAWTWYHYDTLLTLSDEVDLIWQRGWSWSWSVGLFFLIRLIAMSLLNASVATISARIETRSGCRTFDNVVAGGTFLLAFSICIMLQMRVHAMYMRNRRIVWLNALLFALVVAAAGITIAVNFHKQELTPGSQIKELSGICFVHNGPAVAAAFCLREAGTLMSLLVGGSVAYFIFLTCGRIFSASTVVVTLWMITPTGNVVALFHAAAGIGGTRLTLSLRKEVLGQADYMNTLGSTGQYRWELAERTGITGTRTTAPAPSIAATSTDDGVRMQVEIKTWPDERTPGTNSLADGVGDLRTVGSV</sequence>
<reference evidence="4 5" key="1">
    <citation type="journal article" date="2016" name="Mol. Biol. Evol.">
        <title>Comparative Genomics of Early-Diverging Mushroom-Forming Fungi Provides Insights into the Origins of Lignocellulose Decay Capabilities.</title>
        <authorList>
            <person name="Nagy L.G."/>
            <person name="Riley R."/>
            <person name="Tritt A."/>
            <person name="Adam C."/>
            <person name="Daum C."/>
            <person name="Floudas D."/>
            <person name="Sun H."/>
            <person name="Yadav J.S."/>
            <person name="Pangilinan J."/>
            <person name="Larsson K.H."/>
            <person name="Matsuura K."/>
            <person name="Barry K."/>
            <person name="Labutti K."/>
            <person name="Kuo R."/>
            <person name="Ohm R.A."/>
            <person name="Bhattacharya S.S."/>
            <person name="Shirouzu T."/>
            <person name="Yoshinaga Y."/>
            <person name="Martin F.M."/>
            <person name="Grigoriev I.V."/>
            <person name="Hibbett D.S."/>
        </authorList>
    </citation>
    <scope>NUCLEOTIDE SEQUENCE [LARGE SCALE GENOMIC DNA]</scope>
    <source>
        <strain evidence="4 5">HHB12029</strain>
    </source>
</reference>
<keyword evidence="2" id="KW-0472">Membrane</keyword>
<dbReference type="OrthoDB" id="3020506at2759"/>
<name>A0A166NJR7_EXIGL</name>
<accession>A0A166NJR7</accession>